<dbReference type="GO" id="GO:0016887">
    <property type="term" value="F:ATP hydrolysis activity"/>
    <property type="evidence" value="ECO:0007669"/>
    <property type="project" value="TreeGrafter"/>
</dbReference>
<accession>A0A6J7AVR7</accession>
<dbReference type="PANTHER" id="PTHR47962">
    <property type="entry name" value="ATP-DEPENDENT HELICASE LHR-RELATED-RELATED"/>
    <property type="match status" value="1"/>
</dbReference>
<protein>
    <submittedName>
        <fullName evidence="1">Unannotated protein</fullName>
    </submittedName>
</protein>
<dbReference type="AlphaFoldDB" id="A0A6J7AVR7"/>
<proteinExistence type="predicted"/>
<dbReference type="InterPro" id="IPR052511">
    <property type="entry name" value="ATP-dep_Helicase"/>
</dbReference>
<organism evidence="1">
    <name type="scientific">freshwater metagenome</name>
    <dbReference type="NCBI Taxonomy" id="449393"/>
    <lineage>
        <taxon>unclassified sequences</taxon>
        <taxon>metagenomes</taxon>
        <taxon>ecological metagenomes</taxon>
    </lineage>
</organism>
<evidence type="ECO:0000313" key="1">
    <source>
        <dbReference type="EMBL" id="CAB4836867.1"/>
    </source>
</evidence>
<name>A0A6J7AVR7_9ZZZZ</name>
<reference evidence="1" key="1">
    <citation type="submission" date="2020-05" db="EMBL/GenBank/DDBJ databases">
        <authorList>
            <person name="Chiriac C."/>
            <person name="Salcher M."/>
            <person name="Ghai R."/>
            <person name="Kavagutti S V."/>
        </authorList>
    </citation>
    <scope>NUCLEOTIDE SEQUENCE</scope>
</reference>
<dbReference type="GO" id="GO:0003677">
    <property type="term" value="F:DNA binding"/>
    <property type="evidence" value="ECO:0007669"/>
    <property type="project" value="TreeGrafter"/>
</dbReference>
<gene>
    <name evidence="1" type="ORF">UFOPK3139_03313</name>
</gene>
<dbReference type="PANTHER" id="PTHR47962:SF5">
    <property type="entry name" value="ATP-DEPENDENT HELICASE LHR-RELATED"/>
    <property type="match status" value="1"/>
</dbReference>
<dbReference type="EMBL" id="CAFABA010000251">
    <property type="protein sequence ID" value="CAB4836867.1"/>
    <property type="molecule type" value="Genomic_DNA"/>
</dbReference>
<sequence>MLFLTTKSEMVALKAAGLLHLWSGGYVEPVEPPPMPWHLLAQQLLALVLQRGGIGRNLWADELRALPVFAAAIDAGIGDAIVNHLVDAKILFDDNGMLSMGPQGERSYGYRHFMELTSAFTNDPLFVARHGAIEIGYLHPISLLANDRSFATVLLAGRAWDIVGIDWNRKTVALSPSGGSGASKWMGDGVPLSGELCRSMREVLAGAEPDGVALSKRATAALAGLRAEAPWATADGTALVRADGKVWWWTFAGLRANASLHGALGDLRASSTGFDNLRMEVEYGASIEQLNQRLGEVEVDHLPASPLAAKGAEQLKFADCLPADLAFAIADARFGDSESLRTCLEERRSGWTVAS</sequence>